<reference evidence="2 3" key="1">
    <citation type="journal article" date="2019" name="Commun. Biol.">
        <title>The bagworm genome reveals a unique fibroin gene that provides high tensile strength.</title>
        <authorList>
            <person name="Kono N."/>
            <person name="Nakamura H."/>
            <person name="Ohtoshi R."/>
            <person name="Tomita M."/>
            <person name="Numata K."/>
            <person name="Arakawa K."/>
        </authorList>
    </citation>
    <scope>NUCLEOTIDE SEQUENCE [LARGE SCALE GENOMIC DNA]</scope>
</reference>
<sequence length="185" mass="21677">MSLLIVYRVSTKQREEHLRVFIENVGFVAAPTSNTDFEERVGRYYEQGEEFTVRNMNFGKLSLELQLCPLHIRIITASCRRQRALREVPISRRKQRFTSLLNDRFQQRAYTLRWHVKHPNKREFLYGALRESRRRRRRSRAAARSARGRTLRPISDDRDGSGFTERAPGPGPGRKPSRATRSCSS</sequence>
<accession>A0A4C1U570</accession>
<dbReference type="EMBL" id="BGZK01000128">
    <property type="protein sequence ID" value="GBP21400.1"/>
    <property type="molecule type" value="Genomic_DNA"/>
</dbReference>
<dbReference type="Proteomes" id="UP000299102">
    <property type="component" value="Unassembled WGS sequence"/>
</dbReference>
<comment type="caution">
    <text evidence="2">The sequence shown here is derived from an EMBL/GenBank/DDBJ whole genome shotgun (WGS) entry which is preliminary data.</text>
</comment>
<name>A0A4C1U570_EUMVA</name>
<feature type="region of interest" description="Disordered" evidence="1">
    <location>
        <begin position="135"/>
        <end position="185"/>
    </location>
</feature>
<gene>
    <name evidence="2" type="ORF">EVAR_12001_1</name>
</gene>
<keyword evidence="3" id="KW-1185">Reference proteome</keyword>
<feature type="compositionally biased region" description="Basic residues" evidence="1">
    <location>
        <begin position="135"/>
        <end position="150"/>
    </location>
</feature>
<organism evidence="2 3">
    <name type="scientific">Eumeta variegata</name>
    <name type="common">Bagworm moth</name>
    <name type="synonym">Eumeta japonica</name>
    <dbReference type="NCBI Taxonomy" id="151549"/>
    <lineage>
        <taxon>Eukaryota</taxon>
        <taxon>Metazoa</taxon>
        <taxon>Ecdysozoa</taxon>
        <taxon>Arthropoda</taxon>
        <taxon>Hexapoda</taxon>
        <taxon>Insecta</taxon>
        <taxon>Pterygota</taxon>
        <taxon>Neoptera</taxon>
        <taxon>Endopterygota</taxon>
        <taxon>Lepidoptera</taxon>
        <taxon>Glossata</taxon>
        <taxon>Ditrysia</taxon>
        <taxon>Tineoidea</taxon>
        <taxon>Psychidae</taxon>
        <taxon>Oiketicinae</taxon>
        <taxon>Eumeta</taxon>
    </lineage>
</organism>
<protein>
    <submittedName>
        <fullName evidence="2">Uncharacterized protein</fullName>
    </submittedName>
</protein>
<evidence type="ECO:0000256" key="1">
    <source>
        <dbReference type="SAM" id="MobiDB-lite"/>
    </source>
</evidence>
<evidence type="ECO:0000313" key="2">
    <source>
        <dbReference type="EMBL" id="GBP21400.1"/>
    </source>
</evidence>
<proteinExistence type="predicted"/>
<evidence type="ECO:0000313" key="3">
    <source>
        <dbReference type="Proteomes" id="UP000299102"/>
    </source>
</evidence>
<dbReference type="AlphaFoldDB" id="A0A4C1U570"/>